<comment type="similarity">
    <text evidence="1 4">Belongs to the glycosyl hydrolase 31 family.</text>
</comment>
<dbReference type="Proteomes" id="UP000015101">
    <property type="component" value="Unassembled WGS sequence"/>
</dbReference>
<dbReference type="GO" id="GO:0004553">
    <property type="term" value="F:hydrolase activity, hydrolyzing O-glycosyl compounds"/>
    <property type="evidence" value="ECO:0007669"/>
    <property type="project" value="InterPro"/>
</dbReference>
<evidence type="ECO:0000313" key="9">
    <source>
        <dbReference type="Proteomes" id="UP000015101"/>
    </source>
</evidence>
<evidence type="ECO:0000256" key="4">
    <source>
        <dbReference type="RuleBase" id="RU361185"/>
    </source>
</evidence>
<dbReference type="InParanoid" id="T1FYG0"/>
<evidence type="ECO:0008006" key="10">
    <source>
        <dbReference type="Google" id="ProtNLM"/>
    </source>
</evidence>
<sequence length="525" mass="60704">MFDLRGAHWYGGSQIMKMTWPLENWEMKLAPYVADDSFKYGNFGGVQERYFFSSNGVAIFLDHVSPLFVGINESNNRQLTFVSKFDSPYTNPDKKQPYLKYSIIQDKGGLKEVHQTTSHLLISKPTNIPDELVFKYPIWSTWAVYKKNINQRTVLEFADEIKKRGFKSCQLEIDDDWTPHYGDMVFDKNKFPDPKWMISKLKEDGFRVTLWVHPFASSVSLAAGEDYWLTSYKGGYTTWWNGIGKCLDVTKPDAIHWYRDNLQKLMKEVGVVSYKFDAGEINWLPSGYGSHVNMDTPNEYPTRYAELCYSVETQIRAQEVRVGVRTQHLPILVRMMDKQSAWGYDNGLKSLIPHALTFGLIGYPFVLPDMVGGNAYNGLPDKNLYIRWMEANALMPCVQISIPPWQYDEEVVKITKKMLDLHEHYSGLIIKLAKDAKDYGYPILRPLWWIAPTDEVAQILDSEFLLGDDILVAPILETGMLSRSIYLPKGTWKCHLTNRELEGGKWYDNYEVKLDELAYFTRVHS</sequence>
<evidence type="ECO:0000313" key="8">
    <source>
        <dbReference type="EnsemblMetazoa" id="HelroP66029"/>
    </source>
</evidence>
<evidence type="ECO:0000256" key="2">
    <source>
        <dbReference type="ARBA" id="ARBA00022801"/>
    </source>
</evidence>
<keyword evidence="2 4" id="KW-0378">Hydrolase</keyword>
<dbReference type="InterPro" id="IPR000322">
    <property type="entry name" value="Glyco_hydro_31_TIM"/>
</dbReference>
<accession>T1FYG0</accession>
<evidence type="ECO:0000259" key="6">
    <source>
        <dbReference type="Pfam" id="PF21365"/>
    </source>
</evidence>
<proteinExistence type="inferred from homology"/>
<gene>
    <name evidence="8" type="primary">20213858</name>
    <name evidence="7" type="ORF">HELRODRAFT_66029</name>
</gene>
<dbReference type="EMBL" id="KB096742">
    <property type="protein sequence ID" value="ESO02380.1"/>
    <property type="molecule type" value="Genomic_DNA"/>
</dbReference>
<reference evidence="7 9" key="2">
    <citation type="journal article" date="2013" name="Nature">
        <title>Insights into bilaterian evolution from three spiralian genomes.</title>
        <authorList>
            <person name="Simakov O."/>
            <person name="Marletaz F."/>
            <person name="Cho S.J."/>
            <person name="Edsinger-Gonzales E."/>
            <person name="Havlak P."/>
            <person name="Hellsten U."/>
            <person name="Kuo D.H."/>
            <person name="Larsson T."/>
            <person name="Lv J."/>
            <person name="Arendt D."/>
            <person name="Savage R."/>
            <person name="Osoegawa K."/>
            <person name="de Jong P."/>
            <person name="Grimwood J."/>
            <person name="Chapman J.A."/>
            <person name="Shapiro H."/>
            <person name="Aerts A."/>
            <person name="Otillar R.P."/>
            <person name="Terry A.Y."/>
            <person name="Boore J.L."/>
            <person name="Grigoriev I.V."/>
            <person name="Lindberg D.R."/>
            <person name="Seaver E.C."/>
            <person name="Weisblat D.A."/>
            <person name="Putnam N.H."/>
            <person name="Rokhsar D.S."/>
        </authorList>
    </citation>
    <scope>NUCLEOTIDE SEQUENCE</scope>
</reference>
<name>T1FYG0_HELRO</name>
<dbReference type="EnsemblMetazoa" id="HelroT66029">
    <property type="protein sequence ID" value="HelroP66029"/>
    <property type="gene ID" value="HelroG66029"/>
</dbReference>
<evidence type="ECO:0000256" key="1">
    <source>
        <dbReference type="ARBA" id="ARBA00007806"/>
    </source>
</evidence>
<reference evidence="8" key="3">
    <citation type="submission" date="2015-06" db="UniProtKB">
        <authorList>
            <consortium name="EnsemblMetazoa"/>
        </authorList>
    </citation>
    <scope>IDENTIFICATION</scope>
</reference>
<dbReference type="PANTHER" id="PTHR43053:SF4">
    <property type="entry name" value="MYOGENESIS-REGULATING GLYCOSIDASE"/>
    <property type="match status" value="1"/>
</dbReference>
<dbReference type="InterPro" id="IPR050985">
    <property type="entry name" value="Alpha-glycosidase_related"/>
</dbReference>
<dbReference type="CTD" id="20213858"/>
<feature type="domain" description="Glycosyl hydrolase family 31 C-terminal" evidence="6">
    <location>
        <begin position="440"/>
        <end position="522"/>
    </location>
</feature>
<evidence type="ECO:0000256" key="3">
    <source>
        <dbReference type="ARBA" id="ARBA00023295"/>
    </source>
</evidence>
<dbReference type="SUPFAM" id="SSF51011">
    <property type="entry name" value="Glycosyl hydrolase domain"/>
    <property type="match status" value="1"/>
</dbReference>
<dbReference type="EMBL" id="AMQM01000865">
    <property type="status" value="NOT_ANNOTATED_CDS"/>
    <property type="molecule type" value="Genomic_DNA"/>
</dbReference>
<dbReference type="OMA" id="VWIHPFV"/>
<dbReference type="eggNOG" id="KOG1065">
    <property type="taxonomic scope" value="Eukaryota"/>
</dbReference>
<organism evidence="8 9">
    <name type="scientific">Helobdella robusta</name>
    <name type="common">Californian leech</name>
    <dbReference type="NCBI Taxonomy" id="6412"/>
    <lineage>
        <taxon>Eukaryota</taxon>
        <taxon>Metazoa</taxon>
        <taxon>Spiralia</taxon>
        <taxon>Lophotrochozoa</taxon>
        <taxon>Annelida</taxon>
        <taxon>Clitellata</taxon>
        <taxon>Hirudinea</taxon>
        <taxon>Rhynchobdellida</taxon>
        <taxon>Glossiphoniidae</taxon>
        <taxon>Helobdella</taxon>
    </lineage>
</organism>
<dbReference type="GO" id="GO:0005975">
    <property type="term" value="P:carbohydrate metabolic process"/>
    <property type="evidence" value="ECO:0007669"/>
    <property type="project" value="InterPro"/>
</dbReference>
<feature type="domain" description="Glycoside hydrolase family 31 TIM barrel" evidence="5">
    <location>
        <begin position="140"/>
        <end position="421"/>
    </location>
</feature>
<keyword evidence="3 4" id="KW-0326">Glycosidase</keyword>
<evidence type="ECO:0000313" key="7">
    <source>
        <dbReference type="EMBL" id="ESO02380.1"/>
    </source>
</evidence>
<dbReference type="FunCoup" id="T1FYG0">
    <property type="interactions" value="6"/>
</dbReference>
<dbReference type="OrthoDB" id="10070917at2759"/>
<reference evidence="9" key="1">
    <citation type="submission" date="2012-12" db="EMBL/GenBank/DDBJ databases">
        <authorList>
            <person name="Hellsten U."/>
            <person name="Grimwood J."/>
            <person name="Chapman J.A."/>
            <person name="Shapiro H."/>
            <person name="Aerts A."/>
            <person name="Otillar R.P."/>
            <person name="Terry A.Y."/>
            <person name="Boore J.L."/>
            <person name="Simakov O."/>
            <person name="Marletaz F."/>
            <person name="Cho S.-J."/>
            <person name="Edsinger-Gonzales E."/>
            <person name="Havlak P."/>
            <person name="Kuo D.-H."/>
            <person name="Larsson T."/>
            <person name="Lv J."/>
            <person name="Arendt D."/>
            <person name="Savage R."/>
            <person name="Osoegawa K."/>
            <person name="de Jong P."/>
            <person name="Lindberg D.R."/>
            <person name="Seaver E.C."/>
            <person name="Weisblat D.A."/>
            <person name="Putnam N.H."/>
            <person name="Grigoriev I.V."/>
            <person name="Rokhsar D.S."/>
        </authorList>
    </citation>
    <scope>NUCLEOTIDE SEQUENCE</scope>
</reference>
<dbReference type="HOGENOM" id="CLU_008294_0_0_1"/>
<keyword evidence="9" id="KW-1185">Reference proteome</keyword>
<protein>
    <recommendedName>
        <fullName evidence="10">Glycoside hydrolase family 31 N-terminal domain-containing protein</fullName>
    </recommendedName>
</protein>
<dbReference type="RefSeq" id="XP_009019788.1">
    <property type="nucleotide sequence ID" value="XM_009021540.1"/>
</dbReference>
<dbReference type="InterPro" id="IPR017853">
    <property type="entry name" value="GH"/>
</dbReference>
<dbReference type="Gene3D" id="3.20.20.80">
    <property type="entry name" value="Glycosidases"/>
    <property type="match status" value="1"/>
</dbReference>
<dbReference type="GeneID" id="20213858"/>
<dbReference type="Pfam" id="PF01055">
    <property type="entry name" value="Glyco_hydro_31_2nd"/>
    <property type="match status" value="1"/>
</dbReference>
<dbReference type="STRING" id="6412.T1FYG0"/>
<dbReference type="PANTHER" id="PTHR43053">
    <property type="entry name" value="GLYCOSIDASE FAMILY 31"/>
    <property type="match status" value="1"/>
</dbReference>
<dbReference type="InterPro" id="IPR013780">
    <property type="entry name" value="Glyco_hydro_b"/>
</dbReference>
<dbReference type="CDD" id="cd06592">
    <property type="entry name" value="GH31_NET37"/>
    <property type="match status" value="1"/>
</dbReference>
<dbReference type="SUPFAM" id="SSF51445">
    <property type="entry name" value="(Trans)glycosidases"/>
    <property type="match status" value="1"/>
</dbReference>
<dbReference type="AlphaFoldDB" id="T1FYG0"/>
<dbReference type="Pfam" id="PF21365">
    <property type="entry name" value="Glyco_hydro_31_3rd"/>
    <property type="match status" value="1"/>
</dbReference>
<dbReference type="Gene3D" id="2.60.40.1180">
    <property type="entry name" value="Golgi alpha-mannosidase II"/>
    <property type="match status" value="1"/>
</dbReference>
<dbReference type="KEGG" id="hro:HELRODRAFT_66029"/>
<evidence type="ECO:0000259" key="5">
    <source>
        <dbReference type="Pfam" id="PF01055"/>
    </source>
</evidence>
<dbReference type="InterPro" id="IPR048395">
    <property type="entry name" value="Glyco_hydro_31_C"/>
</dbReference>